<dbReference type="Proteomes" id="UP000186919">
    <property type="component" value="Unassembled WGS sequence"/>
</dbReference>
<evidence type="ECO:0000313" key="2">
    <source>
        <dbReference type="EMBL" id="OAT71149.1"/>
    </source>
</evidence>
<evidence type="ECO:0008006" key="4">
    <source>
        <dbReference type="Google" id="ProtNLM"/>
    </source>
</evidence>
<feature type="transmembrane region" description="Helical" evidence="1">
    <location>
        <begin position="164"/>
        <end position="187"/>
    </location>
</feature>
<evidence type="ECO:0000313" key="3">
    <source>
        <dbReference type="Proteomes" id="UP000186919"/>
    </source>
</evidence>
<reference evidence="2 3" key="1">
    <citation type="submission" date="2016-01" db="EMBL/GenBank/DDBJ databases">
        <title>Mycobacterium immunogenum strain CD11_6 genome sequencing and assembly.</title>
        <authorList>
            <person name="Kaur G."/>
            <person name="Nair G.R."/>
            <person name="Mayilraj S."/>
        </authorList>
    </citation>
    <scope>NUCLEOTIDE SEQUENCE [LARGE SCALE GENOMIC DNA]</scope>
    <source>
        <strain evidence="2 3">CD11-6</strain>
    </source>
</reference>
<feature type="transmembrane region" description="Helical" evidence="1">
    <location>
        <begin position="245"/>
        <end position="265"/>
    </location>
</feature>
<keyword evidence="1" id="KW-0812">Transmembrane</keyword>
<dbReference type="EMBL" id="LQYE01000001">
    <property type="protein sequence ID" value="OAT71149.1"/>
    <property type="molecule type" value="Genomic_DNA"/>
</dbReference>
<comment type="caution">
    <text evidence="2">The sequence shown here is derived from an EMBL/GenBank/DDBJ whole genome shotgun (WGS) entry which is preliminary data.</text>
</comment>
<keyword evidence="1" id="KW-1133">Transmembrane helix</keyword>
<name>A0A179VH35_9MYCO</name>
<dbReference type="Pfam" id="PF11139">
    <property type="entry name" value="SfLAP"/>
    <property type="match status" value="1"/>
</dbReference>
<feature type="transmembrane region" description="Helical" evidence="1">
    <location>
        <begin position="199"/>
        <end position="224"/>
    </location>
</feature>
<dbReference type="AlphaFoldDB" id="A0A179VH35"/>
<feature type="transmembrane region" description="Helical" evidence="1">
    <location>
        <begin position="36"/>
        <end position="58"/>
    </location>
</feature>
<organism evidence="2 3">
    <name type="scientific">Mycobacteroides immunogenum</name>
    <dbReference type="NCBI Taxonomy" id="83262"/>
    <lineage>
        <taxon>Bacteria</taxon>
        <taxon>Bacillati</taxon>
        <taxon>Actinomycetota</taxon>
        <taxon>Actinomycetes</taxon>
        <taxon>Mycobacteriales</taxon>
        <taxon>Mycobacteriaceae</taxon>
        <taxon>Mycobacteroides</taxon>
    </lineage>
</organism>
<evidence type="ECO:0000256" key="1">
    <source>
        <dbReference type="SAM" id="Phobius"/>
    </source>
</evidence>
<proteinExistence type="predicted"/>
<gene>
    <name evidence="2" type="ORF">AWB85_06120</name>
</gene>
<keyword evidence="1" id="KW-0472">Membrane</keyword>
<feature type="transmembrane region" description="Helical" evidence="1">
    <location>
        <begin position="6"/>
        <end position="24"/>
    </location>
</feature>
<sequence length="266" mass="28327">MWHELLGLGFLMSLNPILIGVVVLMISRPRPVQNLLVFWLGLMLVNIPSFLIPLSALHEVSSLAAISKDLAIARPGSSVQPLQLGMGVFALSVAAVLVVRHRTRTRRRVEQSVAVGADGGALIVADAEISGQQPRRALGGALASVRAGVQRLYRRLRDAWESGSLWVALALGLGGLPAPPLVLYVAARIVASEAGIGTQITVAIAFVLAMFAVYEIALLSYVVAPGKTQAVLDPLHNWALAHRHRVLVTLFTAVGLWQVITGTGLL</sequence>
<dbReference type="InterPro" id="IPR021315">
    <property type="entry name" value="Gap/Sap"/>
</dbReference>
<protein>
    <recommendedName>
        <fullName evidence="4">Gap protein</fullName>
    </recommendedName>
</protein>
<feature type="transmembrane region" description="Helical" evidence="1">
    <location>
        <begin position="78"/>
        <end position="99"/>
    </location>
</feature>
<accession>A0A179VH35</accession>